<keyword evidence="1" id="KW-0472">Membrane</keyword>
<evidence type="ECO:0000256" key="1">
    <source>
        <dbReference type="SAM" id="Phobius"/>
    </source>
</evidence>
<sequence length="287" mass="32653">MSKVEEKGRANLKYSRFDQYDTAVLETILQADFDAPEAEQMEVEQALYIASLLAERKGIAHKDVAVAKQEFDKYYYPLAKQGDVLYNIDKTPETHSDFGNNALPLHTKKWRRFASVAAVLLIFVFGGTLTAYAFGYDPFAAIARWNDEHFWFEKQLNVSEVSDILSDYGDIENLIPKWLPDGYEFEGIDVVPYPDGHLICSSFIKHTNDGERYISVDYRQGMKTVETYYEKTEETADCYEKGGIKHYMIKNSANLTVVWLNNGFECSIAGDISVSEAERIIDSLYGG</sequence>
<reference evidence="3" key="2">
    <citation type="journal article" date="2021" name="PeerJ">
        <title>Extensive microbial diversity within the chicken gut microbiome revealed by metagenomics and culture.</title>
        <authorList>
            <person name="Gilroy R."/>
            <person name="Ravi A."/>
            <person name="Getino M."/>
            <person name="Pursley I."/>
            <person name="Horton D.L."/>
            <person name="Alikhan N.F."/>
            <person name="Baker D."/>
            <person name="Gharbi K."/>
            <person name="Hall N."/>
            <person name="Watson M."/>
            <person name="Adriaenssens E.M."/>
            <person name="Foster-Nyarko E."/>
            <person name="Jarju S."/>
            <person name="Secka A."/>
            <person name="Antonio M."/>
            <person name="Oren A."/>
            <person name="Chaudhuri R.R."/>
            <person name="La Ragione R."/>
            <person name="Hildebrand F."/>
            <person name="Pallen M.J."/>
        </authorList>
    </citation>
    <scope>NUCLEOTIDE SEQUENCE</scope>
    <source>
        <strain evidence="3">2830</strain>
    </source>
</reference>
<evidence type="ECO:0000259" key="2">
    <source>
        <dbReference type="Pfam" id="PF14285"/>
    </source>
</evidence>
<evidence type="ECO:0000313" key="3">
    <source>
        <dbReference type="EMBL" id="HIU10616.1"/>
    </source>
</evidence>
<dbReference type="InterPro" id="IPR025377">
    <property type="entry name" value="DUF4367"/>
</dbReference>
<name>A0A9D1HLN8_9FIRM</name>
<keyword evidence="1" id="KW-1133">Transmembrane helix</keyword>
<proteinExistence type="predicted"/>
<dbReference type="Pfam" id="PF14285">
    <property type="entry name" value="DUF4367"/>
    <property type="match status" value="1"/>
</dbReference>
<feature type="domain" description="DUF4367" evidence="2">
    <location>
        <begin position="175"/>
        <end position="284"/>
    </location>
</feature>
<feature type="transmembrane region" description="Helical" evidence="1">
    <location>
        <begin position="113"/>
        <end position="134"/>
    </location>
</feature>
<keyword evidence="1" id="KW-0812">Transmembrane</keyword>
<protein>
    <submittedName>
        <fullName evidence="3">DUF4367 domain-containing protein</fullName>
    </submittedName>
</protein>
<organism evidence="3 4">
    <name type="scientific">Candidatus Avidehalobacter gallistercoris</name>
    <dbReference type="NCBI Taxonomy" id="2840694"/>
    <lineage>
        <taxon>Bacteria</taxon>
        <taxon>Bacillati</taxon>
        <taxon>Bacillota</taxon>
        <taxon>Clostridia</taxon>
        <taxon>Eubacteriales</taxon>
        <taxon>Peptococcaceae</taxon>
        <taxon>Peptococcaceae incertae sedis</taxon>
        <taxon>Candidatus Avidehalobacter</taxon>
    </lineage>
</organism>
<evidence type="ECO:0000313" key="4">
    <source>
        <dbReference type="Proteomes" id="UP000824124"/>
    </source>
</evidence>
<dbReference type="AlphaFoldDB" id="A0A9D1HLN8"/>
<gene>
    <name evidence="3" type="ORF">IAB00_05170</name>
</gene>
<dbReference type="EMBL" id="DVMH01000027">
    <property type="protein sequence ID" value="HIU10616.1"/>
    <property type="molecule type" value="Genomic_DNA"/>
</dbReference>
<reference evidence="3" key="1">
    <citation type="submission" date="2020-10" db="EMBL/GenBank/DDBJ databases">
        <authorList>
            <person name="Gilroy R."/>
        </authorList>
    </citation>
    <scope>NUCLEOTIDE SEQUENCE</scope>
    <source>
        <strain evidence="3">2830</strain>
    </source>
</reference>
<comment type="caution">
    <text evidence="3">The sequence shown here is derived from an EMBL/GenBank/DDBJ whole genome shotgun (WGS) entry which is preliminary data.</text>
</comment>
<accession>A0A9D1HLN8</accession>
<dbReference type="Proteomes" id="UP000824124">
    <property type="component" value="Unassembled WGS sequence"/>
</dbReference>